<feature type="compositionally biased region" description="Basic and acidic residues" evidence="6">
    <location>
        <begin position="1810"/>
        <end position="1821"/>
    </location>
</feature>
<feature type="region of interest" description="Disordered" evidence="6">
    <location>
        <begin position="265"/>
        <end position="293"/>
    </location>
</feature>
<feature type="compositionally biased region" description="Low complexity" evidence="6">
    <location>
        <begin position="936"/>
        <end position="953"/>
    </location>
</feature>
<feature type="compositionally biased region" description="Basic and acidic residues" evidence="6">
    <location>
        <begin position="337"/>
        <end position="361"/>
    </location>
</feature>
<feature type="region of interest" description="Disordered" evidence="6">
    <location>
        <begin position="323"/>
        <end position="433"/>
    </location>
</feature>
<dbReference type="GO" id="GO:0005634">
    <property type="term" value="C:nucleus"/>
    <property type="evidence" value="ECO:0007669"/>
    <property type="project" value="UniProtKB-SubCell"/>
</dbReference>
<evidence type="ECO:0000256" key="4">
    <source>
        <dbReference type="ARBA" id="ARBA00014848"/>
    </source>
</evidence>
<dbReference type="OrthoDB" id="77564at2759"/>
<dbReference type="EMBL" id="NJES01000358">
    <property type="protein sequence ID" value="PHH73231.1"/>
    <property type="molecule type" value="Genomic_DNA"/>
</dbReference>
<feature type="compositionally biased region" description="Acidic residues" evidence="6">
    <location>
        <begin position="1945"/>
        <end position="1965"/>
    </location>
</feature>
<organism evidence="7 8">
    <name type="scientific">Ophiocordyceps camponoti-rufipedis</name>
    <dbReference type="NCBI Taxonomy" id="2004952"/>
    <lineage>
        <taxon>Eukaryota</taxon>
        <taxon>Fungi</taxon>
        <taxon>Dikarya</taxon>
        <taxon>Ascomycota</taxon>
        <taxon>Pezizomycotina</taxon>
        <taxon>Sordariomycetes</taxon>
        <taxon>Hypocreomycetidae</taxon>
        <taxon>Hypocreales</taxon>
        <taxon>Ophiocordycipitaceae</taxon>
        <taxon>Ophiocordyceps</taxon>
    </lineage>
</organism>
<keyword evidence="5" id="KW-0539">Nucleus</keyword>
<gene>
    <name evidence="7" type="ORF">CDD80_3941</name>
</gene>
<protein>
    <recommendedName>
        <fullName evidence="4">Histone transcription regulator 3 homolog</fullName>
    </recommendedName>
</protein>
<comment type="function">
    <text evidence="1">Has a role in a nucleosome assembly pathway that is required for the integrity of heterochromatin and proper chromosome segregation.</text>
</comment>
<feature type="compositionally biased region" description="Acidic residues" evidence="6">
    <location>
        <begin position="1872"/>
        <end position="1937"/>
    </location>
</feature>
<feature type="compositionally biased region" description="Polar residues" evidence="6">
    <location>
        <begin position="373"/>
        <end position="384"/>
    </location>
</feature>
<comment type="caution">
    <text evidence="7">The sequence shown here is derived from an EMBL/GenBank/DDBJ whole genome shotgun (WGS) entry which is preliminary data.</text>
</comment>
<comment type="subcellular location">
    <subcellularLocation>
        <location evidence="2">Nucleus</location>
    </subcellularLocation>
</comment>
<reference evidence="7 8" key="1">
    <citation type="submission" date="2017-06" db="EMBL/GenBank/DDBJ databases">
        <title>Ant-infecting Ophiocordyceps genomes reveal a high diversity of potential behavioral manipulation genes and a possible major role for enterotoxins.</title>
        <authorList>
            <person name="De Bekker C."/>
            <person name="Evans H.C."/>
            <person name="Brachmann A."/>
            <person name="Hughes D.P."/>
        </authorList>
    </citation>
    <scope>NUCLEOTIDE SEQUENCE [LARGE SCALE GENOMIC DNA]</scope>
    <source>
        <strain evidence="7 8">Map16</strain>
    </source>
</reference>
<feature type="compositionally biased region" description="Acidic residues" evidence="6">
    <location>
        <begin position="1754"/>
        <end position="1791"/>
    </location>
</feature>
<evidence type="ECO:0000313" key="8">
    <source>
        <dbReference type="Proteomes" id="UP000226431"/>
    </source>
</evidence>
<dbReference type="Proteomes" id="UP000226431">
    <property type="component" value="Unassembled WGS sequence"/>
</dbReference>
<feature type="region of interest" description="Disordered" evidence="6">
    <location>
        <begin position="1646"/>
        <end position="1696"/>
    </location>
</feature>
<sequence>MPAFQAINLEAEENVDDQIDTSKELHVEEALKRFQKALRLHAQGPRARDAAREAYQDLFASEIFSYREALTDYERAEKHADDRPEASIVESFAATIDIDSVTGDAAAASLSQALYLAYKNYGQLHVDTLKDQSLVDPEWRNIRMRYASQGKPVVDNWMAALDQDPSDPELWRKMARFAGALNSGRVKRFCLEAAIELDDDPTVMEVEPPSLAEGLAGEQLKEYLQTLDDSTALSHPVMSPWMKRKMPAFIERFLDPIPFLPDPSASLTPPLSHDETVTDGQSAEDITPTEPISSWDGLGLELIKCVHDTDRALRACRQVLETAQQTQDVESGSAGKGKAEKDTEMAESERVASEVKSDIKSKPSSPSAKDQQAADSNSPKASDQSQKDREASRKRSQSVAGLHEGAEEENGVEKRSKRVRRRTEAAKDVEEAADPSALIATQIQPFQDADSVLFGMTKTLMEKLGVDDRDTLDCLQEVVDSCTTEDRTSKITRLAAQDLRSVMTAFNEDTAMALLNKKEQVTLGLSSFLEHAKSGSQDRPKMPPFDASQGLKQFAESVSRCSSWMTNDDVCFEWVRAISESYATETWSDVMKVTVVQMINRNDAMLFERISGTLQHLSDSAEEMDRLETMIPMLFELHIDIYERITNPSSVVDYATRTETKHRLGRWLDVASNYVHAMGRPDNDPLCVRFLWASVLASSLSDSPVREHIQRLWTSMRDFLASEGVEQINLPNNVVMPVISSVAAEREISTLTTMDFFLGLFQDEMEDPVQVIDTLEPVLNPSSVMSSTTDELETAGRPVSECATQGMRDLWKFLASSGTELRLFLWSRLGDAYAAINYQTKRLSCILKSIEMIMADLEGETYAATAEGPRRLLLMRTMKSLDELLVQALSMALNDGGAFDIVDEEHARSSAGALARLSCLLHVASLCEDEGRMGINGSSSGSSNNNSNSSNSSTQTSLVNKLREMQVRTWSMQYTLLRAGQLAEDELAGFLAAVHQAVGIRKFCKSSNKILLKMMRMELLKWSHDDESHLSQVLFDLHGLKLGVGAVSDHGCPADNLERRQAIQLVERVTTMARRMAMKDLLKSELKTTIEHLQQAIGQTKSTPQMIYNLRNFTEYLKKPIHPQRLLWALRGNVAVDAVGVNIQEATLAAHGWFFLLGMIALTKFKGVDLNRRQTPGATDDLRIGATFLRLQLQFTADNWQAWFRLAECFDYELDEAVLWTADKMNKDRVELVRFQRNAIHCYTLALSHSVASGADDDALHDLYHKFAMRLYSSSREPFAMEPFRHLDHERFFIEDMGAGTYKRTVHQMMAPYKVLKLAARLFRMAMTRRPDDWMNRYMLAKCYWKMYRTPAEERDRTLVTPKILLWALTQAIEVATRARKTRNSEPILEPHYKMVSILHKLVGIGDLTADEAAATLAQQPFGVTRNEDEGWNEYVIRNLTRLRDKDKSNWQHRIVMRHARVLFDDLGQTKAAFAILKDSMFTKTMVMNVWKCDAERPGRHHVFTEQYVRFVTRLLVLTADRVNLDLLLRRLRKKGADFYHFTDLWQSTCAAYIELLRSAYGIRPASEDGLKAVPPDDFEAISDRVSEWAAAEGQPQAAPELGCMRDAVELKKLNANLMKVAPVDDLINDCYIAIFLDVAGKMPPKTNNAEQPPRPPASLSSILNPANGSEAAATEADKSETAPKGSGGGRKAIRRLDVLRKAEQAVVRSFEAPTKPARDTKTGSGRVSSAASKRGSQTPAVAMSDAGSRISAGDDEEAEEEVEVEVEEDEEDEDEEEVDEEEAADNDGEDGPGGSIQFRPDDGDEEMKDADARPHHKNDTDVGGSLHDSADDESDLSDVPEGYDEDVPPGLLLANLERAPGQSAEASGAEADSESEGEETVEEEVDDEGEELEEGEEGDEDDEGDEGEEGEEAEVDDEDEVEVDDEAIEVDMDEEAIEVHLTAEETESEEGDSEAEEDGEEEEDGPLHSTSHSQMADQPAASESAFETADDDVAMTDAYAARGDV</sequence>
<dbReference type="GO" id="GO:0000417">
    <property type="term" value="C:HIR complex"/>
    <property type="evidence" value="ECO:0007669"/>
    <property type="project" value="TreeGrafter"/>
</dbReference>
<accession>A0A2C5Z206</accession>
<feature type="compositionally biased region" description="Polar residues" evidence="6">
    <location>
        <begin position="1659"/>
        <end position="1668"/>
    </location>
</feature>
<comment type="similarity">
    <text evidence="3">Belongs to the HIR3 family.</text>
</comment>
<dbReference type="GO" id="GO:0031491">
    <property type="term" value="F:nucleosome binding"/>
    <property type="evidence" value="ECO:0007669"/>
    <property type="project" value="TreeGrafter"/>
</dbReference>
<feature type="region of interest" description="Disordered" evidence="6">
    <location>
        <begin position="935"/>
        <end position="958"/>
    </location>
</feature>
<evidence type="ECO:0000256" key="6">
    <source>
        <dbReference type="SAM" id="MobiDB-lite"/>
    </source>
</evidence>
<feature type="compositionally biased region" description="Acidic residues" evidence="6">
    <location>
        <begin position="1831"/>
        <end position="1848"/>
    </location>
</feature>
<evidence type="ECO:0000256" key="5">
    <source>
        <dbReference type="ARBA" id="ARBA00023242"/>
    </source>
</evidence>
<evidence type="ECO:0000313" key="7">
    <source>
        <dbReference type="EMBL" id="PHH73231.1"/>
    </source>
</evidence>
<proteinExistence type="inferred from homology"/>
<evidence type="ECO:0000256" key="3">
    <source>
        <dbReference type="ARBA" id="ARBA00007335"/>
    </source>
</evidence>
<dbReference type="PANTHER" id="PTHR15502">
    <property type="entry name" value="CALCINEURIN-BINDING PROTEIN CABIN 1-RELATED"/>
    <property type="match status" value="1"/>
</dbReference>
<feature type="region of interest" description="Disordered" evidence="6">
    <location>
        <begin position="1708"/>
        <end position="2006"/>
    </location>
</feature>
<dbReference type="GO" id="GO:0006325">
    <property type="term" value="P:chromatin organization"/>
    <property type="evidence" value="ECO:0007669"/>
    <property type="project" value="InterPro"/>
</dbReference>
<dbReference type="STRING" id="2004952.A0A2C5Z206"/>
<dbReference type="InterPro" id="IPR033053">
    <property type="entry name" value="Hir3/CABIN1"/>
</dbReference>
<evidence type="ECO:0000256" key="1">
    <source>
        <dbReference type="ARBA" id="ARBA00002687"/>
    </source>
</evidence>
<keyword evidence="8" id="KW-1185">Reference proteome</keyword>
<name>A0A2C5Z206_9HYPO</name>
<dbReference type="PANTHER" id="PTHR15502:SF7">
    <property type="entry name" value="CALCINEURIN-BINDING PROTEIN CABIN-1"/>
    <property type="match status" value="1"/>
</dbReference>
<feature type="compositionally biased region" description="Polar residues" evidence="6">
    <location>
        <begin position="1723"/>
        <end position="1740"/>
    </location>
</feature>
<evidence type="ECO:0000256" key="2">
    <source>
        <dbReference type="ARBA" id="ARBA00004123"/>
    </source>
</evidence>